<proteinExistence type="inferred from homology"/>
<dbReference type="GO" id="GO:0016491">
    <property type="term" value="F:oxidoreductase activity"/>
    <property type="evidence" value="ECO:0007669"/>
    <property type="project" value="UniProtKB-KW"/>
</dbReference>
<dbReference type="InterPro" id="IPR050416">
    <property type="entry name" value="FAD-linked_Oxidoreductase"/>
</dbReference>
<evidence type="ECO:0000256" key="1">
    <source>
        <dbReference type="ARBA" id="ARBA00005466"/>
    </source>
</evidence>
<dbReference type="PROSITE" id="PS51387">
    <property type="entry name" value="FAD_PCMH"/>
    <property type="match status" value="1"/>
</dbReference>
<comment type="similarity">
    <text evidence="1">Belongs to the oxygen-dependent FAD-linked oxidoreductase family.</text>
</comment>
<evidence type="ECO:0000313" key="7">
    <source>
        <dbReference type="Proteomes" id="UP000193144"/>
    </source>
</evidence>
<dbReference type="EMBL" id="MCFA01000043">
    <property type="protein sequence ID" value="ORY13312.1"/>
    <property type="molecule type" value="Genomic_DNA"/>
</dbReference>
<keyword evidence="4" id="KW-0560">Oxidoreductase</keyword>
<evidence type="ECO:0000259" key="5">
    <source>
        <dbReference type="PROSITE" id="PS51387"/>
    </source>
</evidence>
<accession>A0A1Y1ZSW4</accession>
<dbReference type="InterPro" id="IPR036318">
    <property type="entry name" value="FAD-bd_PCMH-like_sf"/>
</dbReference>
<dbReference type="AlphaFoldDB" id="A0A1Y1ZSW4"/>
<organism evidence="6 7">
    <name type="scientific">Clohesyomyces aquaticus</name>
    <dbReference type="NCBI Taxonomy" id="1231657"/>
    <lineage>
        <taxon>Eukaryota</taxon>
        <taxon>Fungi</taxon>
        <taxon>Dikarya</taxon>
        <taxon>Ascomycota</taxon>
        <taxon>Pezizomycotina</taxon>
        <taxon>Dothideomycetes</taxon>
        <taxon>Pleosporomycetidae</taxon>
        <taxon>Pleosporales</taxon>
        <taxon>Lindgomycetaceae</taxon>
        <taxon>Clohesyomyces</taxon>
    </lineage>
</organism>
<sequence>LIDLSRLNTTSISTDHQIASVGLGAHWGEVFNYLDPFNVTVLGIRIPRVGVGGLILGGGISHFTSEYGMVADTLKNVEVVLADGPILTANPEEDFDLFWALKGGGSNFGIATRFGLATVPIKNIWFQSTLYAPDQAFAILEAFAAWQGGDDLKGPTIIALTPAYYIVGLVYAAPIEKPPTFAPFYEKSILQPAVPSTIGTVASLREIIGRNQPKAPLRYVKVNVELYREVYSFWLRKATEVNAAAGANMTFVVQHISKNAFEVGNKNGGNPLRISVDIIPVWTSVMDWTQESEDELVRSVGIETTAKWREAGKATGSEVPFIYMNDASTDQDPLASYPATGVARLKAIAIKFDRSGIFQTLKKGGFL</sequence>
<dbReference type="InterPro" id="IPR016166">
    <property type="entry name" value="FAD-bd_PCMH"/>
</dbReference>
<feature type="domain" description="FAD-binding PCMH-type" evidence="5">
    <location>
        <begin position="1"/>
        <end position="121"/>
    </location>
</feature>
<dbReference type="STRING" id="1231657.A0A1Y1ZSW4"/>
<evidence type="ECO:0000313" key="6">
    <source>
        <dbReference type="EMBL" id="ORY13312.1"/>
    </source>
</evidence>
<dbReference type="Pfam" id="PF01565">
    <property type="entry name" value="FAD_binding_4"/>
    <property type="match status" value="1"/>
</dbReference>
<evidence type="ECO:0000256" key="4">
    <source>
        <dbReference type="ARBA" id="ARBA00023002"/>
    </source>
</evidence>
<reference evidence="6 7" key="1">
    <citation type="submission" date="2016-07" db="EMBL/GenBank/DDBJ databases">
        <title>Pervasive Adenine N6-methylation of Active Genes in Fungi.</title>
        <authorList>
            <consortium name="DOE Joint Genome Institute"/>
            <person name="Mondo S.J."/>
            <person name="Dannebaum R.O."/>
            <person name="Kuo R.C."/>
            <person name="Labutti K."/>
            <person name="Haridas S."/>
            <person name="Kuo A."/>
            <person name="Salamov A."/>
            <person name="Ahrendt S.R."/>
            <person name="Lipzen A."/>
            <person name="Sullivan W."/>
            <person name="Andreopoulos W.B."/>
            <person name="Clum A."/>
            <person name="Lindquist E."/>
            <person name="Daum C."/>
            <person name="Ramamoorthy G.K."/>
            <person name="Gryganskyi A."/>
            <person name="Culley D."/>
            <person name="Magnuson J.K."/>
            <person name="James T.Y."/>
            <person name="O'Malley M.A."/>
            <person name="Stajich J.E."/>
            <person name="Spatafora J.W."/>
            <person name="Visel A."/>
            <person name="Grigoriev I.V."/>
        </authorList>
    </citation>
    <scope>NUCLEOTIDE SEQUENCE [LARGE SCALE GENOMIC DNA]</scope>
    <source>
        <strain evidence="6 7">CBS 115471</strain>
    </source>
</reference>
<feature type="non-terminal residue" evidence="6">
    <location>
        <position position="1"/>
    </location>
</feature>
<dbReference type="Gene3D" id="3.30.465.10">
    <property type="match status" value="1"/>
</dbReference>
<keyword evidence="2" id="KW-0285">Flavoprotein</keyword>
<dbReference type="GO" id="GO:0071949">
    <property type="term" value="F:FAD binding"/>
    <property type="evidence" value="ECO:0007669"/>
    <property type="project" value="InterPro"/>
</dbReference>
<name>A0A1Y1ZSW4_9PLEO</name>
<dbReference type="InterPro" id="IPR016169">
    <property type="entry name" value="FAD-bd_PCMH_sub2"/>
</dbReference>
<comment type="caution">
    <text evidence="6">The sequence shown here is derived from an EMBL/GenBank/DDBJ whole genome shotgun (WGS) entry which is preliminary data.</text>
</comment>
<keyword evidence="7" id="KW-1185">Reference proteome</keyword>
<keyword evidence="3" id="KW-0274">FAD</keyword>
<evidence type="ECO:0000256" key="2">
    <source>
        <dbReference type="ARBA" id="ARBA00022630"/>
    </source>
</evidence>
<evidence type="ECO:0000256" key="3">
    <source>
        <dbReference type="ARBA" id="ARBA00022827"/>
    </source>
</evidence>
<gene>
    <name evidence="6" type="ORF">BCR34DRAFT_481290</name>
</gene>
<dbReference type="InterPro" id="IPR006094">
    <property type="entry name" value="Oxid_FAD_bind_N"/>
</dbReference>
<dbReference type="SUPFAM" id="SSF56176">
    <property type="entry name" value="FAD-binding/transporter-associated domain-like"/>
    <property type="match status" value="1"/>
</dbReference>
<dbReference type="OrthoDB" id="2151789at2759"/>
<protein>
    <recommendedName>
        <fullName evidence="5">FAD-binding PCMH-type domain-containing protein</fullName>
    </recommendedName>
</protein>
<dbReference type="PANTHER" id="PTHR42973">
    <property type="entry name" value="BINDING OXIDOREDUCTASE, PUTATIVE (AFU_ORTHOLOGUE AFUA_1G17690)-RELATED"/>
    <property type="match status" value="1"/>
</dbReference>
<dbReference type="PANTHER" id="PTHR42973:SF54">
    <property type="entry name" value="FAD-BINDING PCMH-TYPE DOMAIN-CONTAINING PROTEIN"/>
    <property type="match status" value="1"/>
</dbReference>
<dbReference type="Proteomes" id="UP000193144">
    <property type="component" value="Unassembled WGS sequence"/>
</dbReference>